<keyword evidence="1" id="KW-0805">Transcription regulation</keyword>
<dbReference type="RefSeq" id="WP_317637104.1">
    <property type="nucleotide sequence ID" value="NZ_AP026803.1"/>
</dbReference>
<keyword evidence="3" id="KW-0804">Transcription</keyword>
<dbReference type="InterPro" id="IPR036388">
    <property type="entry name" value="WH-like_DNA-bd_sf"/>
</dbReference>
<accession>A0ABN6SKN4</accession>
<dbReference type="PANTHER" id="PTHR44846">
    <property type="entry name" value="MANNOSYL-D-GLYCERATE TRANSPORT/METABOLISM SYSTEM REPRESSOR MNGR-RELATED"/>
    <property type="match status" value="1"/>
</dbReference>
<dbReference type="SMART" id="SM00866">
    <property type="entry name" value="UTRA"/>
    <property type="match status" value="1"/>
</dbReference>
<organism evidence="5 6">
    <name type="scientific">Lactobacillus xylocopicola</name>
    <dbReference type="NCBI Taxonomy" id="2976676"/>
    <lineage>
        <taxon>Bacteria</taxon>
        <taxon>Bacillati</taxon>
        <taxon>Bacillota</taxon>
        <taxon>Bacilli</taxon>
        <taxon>Lactobacillales</taxon>
        <taxon>Lactobacillaceae</taxon>
        <taxon>Lactobacillus</taxon>
    </lineage>
</organism>
<evidence type="ECO:0000313" key="6">
    <source>
        <dbReference type="Proteomes" id="UP001321741"/>
    </source>
</evidence>
<dbReference type="SUPFAM" id="SSF64288">
    <property type="entry name" value="Chorismate lyase-like"/>
    <property type="match status" value="1"/>
</dbReference>
<proteinExistence type="predicted"/>
<keyword evidence="2" id="KW-0238">DNA-binding</keyword>
<evidence type="ECO:0000256" key="1">
    <source>
        <dbReference type="ARBA" id="ARBA00023015"/>
    </source>
</evidence>
<evidence type="ECO:0000256" key="3">
    <source>
        <dbReference type="ARBA" id="ARBA00023163"/>
    </source>
</evidence>
<dbReference type="Pfam" id="PF07702">
    <property type="entry name" value="UTRA"/>
    <property type="match status" value="1"/>
</dbReference>
<keyword evidence="6" id="KW-1185">Reference proteome</keyword>
<evidence type="ECO:0000259" key="4">
    <source>
        <dbReference type="SMART" id="SM00866"/>
    </source>
</evidence>
<evidence type="ECO:0000256" key="2">
    <source>
        <dbReference type="ARBA" id="ARBA00023125"/>
    </source>
</evidence>
<dbReference type="PANTHER" id="PTHR44846:SF4">
    <property type="entry name" value="HTH GNTR-TYPE DOMAIN-CONTAINING PROTEIN"/>
    <property type="match status" value="1"/>
</dbReference>
<dbReference type="Gene3D" id="1.10.10.10">
    <property type="entry name" value="Winged helix-like DNA-binding domain superfamily/Winged helix DNA-binding domain"/>
    <property type="match status" value="1"/>
</dbReference>
<dbReference type="Gene3D" id="3.40.1410.10">
    <property type="entry name" value="Chorismate lyase-like"/>
    <property type="match status" value="1"/>
</dbReference>
<name>A0ABN6SKN4_9LACO</name>
<dbReference type="Proteomes" id="UP001321741">
    <property type="component" value="Chromosome"/>
</dbReference>
<protein>
    <submittedName>
        <fullName evidence="5">Transcriptional regulator</fullName>
    </submittedName>
</protein>
<reference evidence="5 6" key="1">
    <citation type="journal article" date="2023" name="Microbiol. Spectr.">
        <title>Symbiosis of Carpenter Bees with Uncharacterized Lactic Acid Bacteria Showing NAD Auxotrophy.</title>
        <authorList>
            <person name="Kawasaki S."/>
            <person name="Ozawa K."/>
            <person name="Mori T."/>
            <person name="Yamamoto A."/>
            <person name="Ito M."/>
            <person name="Ohkuma M."/>
            <person name="Sakamoto M."/>
            <person name="Matsutani M."/>
        </authorList>
    </citation>
    <scope>NUCLEOTIDE SEQUENCE [LARGE SCALE GENOMIC DNA]</scope>
    <source>
        <strain evidence="5 6">Kim32-2</strain>
    </source>
</reference>
<dbReference type="EMBL" id="AP026803">
    <property type="protein sequence ID" value="BDR60860.1"/>
    <property type="molecule type" value="Genomic_DNA"/>
</dbReference>
<dbReference type="InterPro" id="IPR036390">
    <property type="entry name" value="WH_DNA-bd_sf"/>
</dbReference>
<dbReference type="InterPro" id="IPR028978">
    <property type="entry name" value="Chorismate_lyase_/UTRA_dom_sf"/>
</dbReference>
<feature type="domain" description="UbiC transcription regulator-associated" evidence="4">
    <location>
        <begin position="93"/>
        <end position="231"/>
    </location>
</feature>
<dbReference type="Pfam" id="PF00392">
    <property type="entry name" value="GntR"/>
    <property type="match status" value="1"/>
</dbReference>
<dbReference type="SUPFAM" id="SSF46785">
    <property type="entry name" value="Winged helix' DNA-binding domain"/>
    <property type="match status" value="1"/>
</dbReference>
<sequence length="237" mass="27688">MTTKPKYFTVANLIEQDILMHKYQQQLPHIDELAVIYHTSKVTIVSALRLLQYKNIVKPVRGHGTQILTAKESEISKKDNANEHLGFTSRIKNTKFLTSKVISFDIREPTDKERIVLKLNKTDLVYDIIRQRLLRDFPVRLEYTVMPQRIIPGITVNILDQSIYHYIENQLQLKIGRANRTFRADKPDAYDQLYLKCASTDPVLEIEQTCFLQDGTPFEYSQTRNRYDQAELTLNQV</sequence>
<evidence type="ECO:0000313" key="5">
    <source>
        <dbReference type="EMBL" id="BDR60860.1"/>
    </source>
</evidence>
<dbReference type="InterPro" id="IPR011663">
    <property type="entry name" value="UTRA"/>
</dbReference>
<gene>
    <name evidence="5" type="primary">gntR_5</name>
    <name evidence="5" type="ORF">KIM322_11210</name>
</gene>
<dbReference type="InterPro" id="IPR050679">
    <property type="entry name" value="Bact_HTH_transcr_reg"/>
</dbReference>
<dbReference type="InterPro" id="IPR000524">
    <property type="entry name" value="Tscrpt_reg_HTH_GntR"/>
</dbReference>